<dbReference type="SFLD" id="SFLDG01084">
    <property type="entry name" value="Uncharacterised_Radical_SAM_Su"/>
    <property type="match status" value="1"/>
</dbReference>
<dbReference type="GO" id="GO:0003824">
    <property type="term" value="F:catalytic activity"/>
    <property type="evidence" value="ECO:0007669"/>
    <property type="project" value="InterPro"/>
</dbReference>
<evidence type="ECO:0000256" key="2">
    <source>
        <dbReference type="ARBA" id="ARBA00023004"/>
    </source>
</evidence>
<dbReference type="AlphaFoldDB" id="A0A1B8P592"/>
<dbReference type="InterPro" id="IPR058240">
    <property type="entry name" value="rSAM_sf"/>
</dbReference>
<reference evidence="6 7" key="1">
    <citation type="submission" date="2016-06" db="EMBL/GenBank/DDBJ databases">
        <title>Genome sequence of halotolerant plant growth promoting strain of Halomonas elongata HEK1 isolated from salterns of Rann of Kutch, Gujarat, India.</title>
        <authorList>
            <person name="Gaba S."/>
            <person name="Singh R.N."/>
            <person name="Abrol S."/>
            <person name="Kaushik R."/>
            <person name="Saxena A.K."/>
        </authorList>
    </citation>
    <scope>NUCLEOTIDE SEQUENCE [LARGE SCALE GENOMIC DNA]</scope>
    <source>
        <strain evidence="6 7">HEK1</strain>
    </source>
</reference>
<gene>
    <name evidence="6" type="ORF">A8U91_01801</name>
</gene>
<keyword evidence="3" id="KW-0411">Iron-sulfur</keyword>
<dbReference type="PATRIC" id="fig|2746.7.peg.1847"/>
<evidence type="ECO:0000256" key="4">
    <source>
        <dbReference type="SAM" id="MobiDB-lite"/>
    </source>
</evidence>
<dbReference type="InterPro" id="IPR040086">
    <property type="entry name" value="MJ0683-like"/>
</dbReference>
<dbReference type="InterPro" id="IPR007197">
    <property type="entry name" value="rSAM"/>
</dbReference>
<dbReference type="Pfam" id="PF04055">
    <property type="entry name" value="Radical_SAM"/>
    <property type="match status" value="1"/>
</dbReference>
<evidence type="ECO:0000313" key="7">
    <source>
        <dbReference type="Proteomes" id="UP000092504"/>
    </source>
</evidence>
<dbReference type="Proteomes" id="UP000092504">
    <property type="component" value="Unassembled WGS sequence"/>
</dbReference>
<proteinExistence type="predicted"/>
<evidence type="ECO:0000256" key="1">
    <source>
        <dbReference type="ARBA" id="ARBA00022723"/>
    </source>
</evidence>
<dbReference type="SMART" id="SM00729">
    <property type="entry name" value="Elp3"/>
    <property type="match status" value="1"/>
</dbReference>
<dbReference type="PROSITE" id="PS51918">
    <property type="entry name" value="RADICAL_SAM"/>
    <property type="match status" value="1"/>
</dbReference>
<dbReference type="PANTHER" id="PTHR43432">
    <property type="entry name" value="SLR0285 PROTEIN"/>
    <property type="match status" value="1"/>
</dbReference>
<keyword evidence="2" id="KW-0408">Iron</keyword>
<feature type="domain" description="Radical SAM core" evidence="5">
    <location>
        <begin position="90"/>
        <end position="327"/>
    </location>
</feature>
<dbReference type="PANTHER" id="PTHR43432:SF3">
    <property type="entry name" value="SLR0285 PROTEIN"/>
    <property type="match status" value="1"/>
</dbReference>
<comment type="caution">
    <text evidence="6">The sequence shown here is derived from an EMBL/GenBank/DDBJ whole genome shotgun (WGS) entry which is preliminary data.</text>
</comment>
<dbReference type="SFLD" id="SFLDS00029">
    <property type="entry name" value="Radical_SAM"/>
    <property type="match status" value="1"/>
</dbReference>
<evidence type="ECO:0000313" key="6">
    <source>
        <dbReference type="EMBL" id="OBX37435.1"/>
    </source>
</evidence>
<dbReference type="GO" id="GO:0051536">
    <property type="term" value="F:iron-sulfur cluster binding"/>
    <property type="evidence" value="ECO:0007669"/>
    <property type="project" value="UniProtKB-KW"/>
</dbReference>
<evidence type="ECO:0000256" key="3">
    <source>
        <dbReference type="ARBA" id="ARBA00023014"/>
    </source>
</evidence>
<dbReference type="EMBL" id="MAJD01000001">
    <property type="protein sequence ID" value="OBX37435.1"/>
    <property type="molecule type" value="Genomic_DNA"/>
</dbReference>
<organism evidence="6 7">
    <name type="scientific">Halomonas elongata</name>
    <dbReference type="NCBI Taxonomy" id="2746"/>
    <lineage>
        <taxon>Bacteria</taxon>
        <taxon>Pseudomonadati</taxon>
        <taxon>Pseudomonadota</taxon>
        <taxon>Gammaproteobacteria</taxon>
        <taxon>Oceanospirillales</taxon>
        <taxon>Halomonadaceae</taxon>
        <taxon>Halomonas</taxon>
    </lineage>
</organism>
<feature type="region of interest" description="Disordered" evidence="4">
    <location>
        <begin position="29"/>
        <end position="50"/>
    </location>
</feature>
<dbReference type="InterPro" id="IPR006638">
    <property type="entry name" value="Elp3/MiaA/NifB-like_rSAM"/>
</dbReference>
<accession>A0A1B8P592</accession>
<dbReference type="SUPFAM" id="SSF102114">
    <property type="entry name" value="Radical SAM enzymes"/>
    <property type="match status" value="1"/>
</dbReference>
<keyword evidence="1" id="KW-0479">Metal-binding</keyword>
<dbReference type="CDD" id="cd01335">
    <property type="entry name" value="Radical_SAM"/>
    <property type="match status" value="1"/>
</dbReference>
<dbReference type="Gene3D" id="3.80.30.30">
    <property type="match status" value="1"/>
</dbReference>
<evidence type="ECO:0000259" key="5">
    <source>
        <dbReference type="PROSITE" id="PS51918"/>
    </source>
</evidence>
<dbReference type="NCBIfam" id="NF033668">
    <property type="entry name" value="rSAM_PA0069"/>
    <property type="match status" value="1"/>
</dbReference>
<dbReference type="GO" id="GO:0046872">
    <property type="term" value="F:metal ion binding"/>
    <property type="evidence" value="ECO:0007669"/>
    <property type="project" value="UniProtKB-KW"/>
</dbReference>
<name>A0A1B8P592_HALEL</name>
<sequence length="383" mass="43201">MAARVPVGHHDMTLYTVYKYIKEIPTWPSSAHDPRRAPGRGATFDPHNRFAPTRSEAVDDGWWQEAVPERLATQVMTEASRSALSWNRSPDLPFDRSLNPYRGCEHGCIYCYARPSHAYWDLSPGLDFETRLIARSGLVERLEEEMAKPGYVCRPINLSGNTDCYQPLEAERGTTRRVLETLLEYRHPVTLVTKGALILRDLDVLEALAEHRLVRVMISLTSLDRELKRTLEPRTASPEARLKVIRRLAEAGVPVGTLISPVIPGLTDHEIEHLLEAAREAGAISASWMLLRLPREVAPLFEDWLRTHYPQRADKVMSLIRQCRGGADYDARFGQRMRGEGVFAELLAQRFAKCHRRLGFPGDVSLDTSAFRAPGAQGDLFAP</sequence>
<protein>
    <submittedName>
        <fullName evidence="6">Radical SAM superfamily protein</fullName>
    </submittedName>
</protein>